<feature type="transmembrane region" description="Helical" evidence="1">
    <location>
        <begin position="55"/>
        <end position="72"/>
    </location>
</feature>
<protein>
    <submittedName>
        <fullName evidence="2">Uncharacterized protein</fullName>
    </submittedName>
</protein>
<evidence type="ECO:0000313" key="2">
    <source>
        <dbReference type="EMBL" id="ODB96252.1"/>
    </source>
</evidence>
<feature type="transmembrane region" description="Helical" evidence="1">
    <location>
        <begin position="16"/>
        <end position="35"/>
    </location>
</feature>
<keyword evidence="1" id="KW-0812">Transmembrane</keyword>
<dbReference type="EMBL" id="LVJZ01000003">
    <property type="protein sequence ID" value="ODB96252.1"/>
    <property type="molecule type" value="Genomic_DNA"/>
</dbReference>
<accession>A0A1E2UNV5</accession>
<proteinExistence type="predicted"/>
<keyword evidence="1" id="KW-0472">Membrane</keyword>
<keyword evidence="1" id="KW-1133">Transmembrane helix</keyword>
<feature type="transmembrane region" description="Helical" evidence="1">
    <location>
        <begin position="84"/>
        <end position="103"/>
    </location>
</feature>
<dbReference type="OrthoDB" id="6089494at2"/>
<evidence type="ECO:0000256" key="1">
    <source>
        <dbReference type="SAM" id="Phobius"/>
    </source>
</evidence>
<organism evidence="2 3">
    <name type="scientific">Candidatus Thiodiazotropha endoloripes</name>
    <dbReference type="NCBI Taxonomy" id="1818881"/>
    <lineage>
        <taxon>Bacteria</taxon>
        <taxon>Pseudomonadati</taxon>
        <taxon>Pseudomonadota</taxon>
        <taxon>Gammaproteobacteria</taxon>
        <taxon>Chromatiales</taxon>
        <taxon>Sedimenticolaceae</taxon>
        <taxon>Candidatus Thiodiazotropha</taxon>
    </lineage>
</organism>
<evidence type="ECO:0000313" key="3">
    <source>
        <dbReference type="Proteomes" id="UP000094849"/>
    </source>
</evidence>
<dbReference type="Proteomes" id="UP000094849">
    <property type="component" value="Unassembled WGS sequence"/>
</dbReference>
<dbReference type="RefSeq" id="WP_069002988.1">
    <property type="nucleotide sequence ID" value="NZ_LVJW01000006.1"/>
</dbReference>
<dbReference type="STRING" id="1818881.A3196_05430"/>
<name>A0A1E2UNV5_9GAMM</name>
<keyword evidence="3" id="KW-1185">Reference proteome</keyword>
<sequence>MIGETDKKDKRESRTIAIVLIAMLLVIGVVLVLMLPELTEFARMHLSPGLGVKDSALISFFVSVVLLVLFALFSGDGLIGELQFMIPGFFLFFVVNWLLIAWVF</sequence>
<comment type="caution">
    <text evidence="2">The sequence shown here is derived from an EMBL/GenBank/DDBJ whole genome shotgun (WGS) entry which is preliminary data.</text>
</comment>
<reference evidence="2 3" key="1">
    <citation type="submission" date="2016-03" db="EMBL/GenBank/DDBJ databases">
        <title>Chemosynthetic sulphur-oxidizing symbionts of marine invertebrate animals are capable of nitrogen fixation.</title>
        <authorList>
            <person name="Petersen J.M."/>
            <person name="Kemper A."/>
            <person name="Gruber-Vodicka H."/>
            <person name="Cardini U."/>
            <person name="Geest Mvander."/>
            <person name="Kleiner M."/>
            <person name="Bulgheresi S."/>
            <person name="Fussmann M."/>
            <person name="Herbold C."/>
            <person name="Seah B.K.B."/>
            <person name="Antony C.Paul."/>
            <person name="Liu D."/>
            <person name="Belitz A."/>
            <person name="Weber M."/>
        </authorList>
    </citation>
    <scope>NUCLEOTIDE SEQUENCE [LARGE SCALE GENOMIC DNA]</scope>
    <source>
        <strain evidence="2">G_D</strain>
    </source>
</reference>
<dbReference type="AlphaFoldDB" id="A0A1E2UNV5"/>
<gene>
    <name evidence="2" type="ORF">A3196_05430</name>
</gene>